<evidence type="ECO:0000256" key="1">
    <source>
        <dbReference type="ARBA" id="ARBA00023098"/>
    </source>
</evidence>
<dbReference type="PANTHER" id="PTHR46394">
    <property type="entry name" value="ANNEXIN"/>
    <property type="match status" value="1"/>
</dbReference>
<keyword evidence="1 2" id="KW-0443">Lipid metabolism</keyword>
<dbReference type="PANTHER" id="PTHR46394:SF1">
    <property type="entry name" value="PNPLA DOMAIN-CONTAINING PROTEIN"/>
    <property type="match status" value="1"/>
</dbReference>
<dbReference type="STRING" id="644966.Tmar_1294"/>
<keyword evidence="5" id="KW-1185">Reference proteome</keyword>
<feature type="domain" description="PNPLA" evidence="3">
    <location>
        <begin position="5"/>
        <end position="212"/>
    </location>
</feature>
<evidence type="ECO:0000256" key="2">
    <source>
        <dbReference type="PROSITE-ProRule" id="PRU01161"/>
    </source>
</evidence>
<evidence type="ECO:0000259" key="3">
    <source>
        <dbReference type="PROSITE" id="PS51635"/>
    </source>
</evidence>
<dbReference type="HOGENOM" id="CLU_047251_3_0_9"/>
<dbReference type="RefSeq" id="WP_013495712.1">
    <property type="nucleotide sequence ID" value="NC_014831.1"/>
</dbReference>
<dbReference type="SUPFAM" id="SSF52151">
    <property type="entry name" value="FabD/lysophospholipase-like"/>
    <property type="match status" value="1"/>
</dbReference>
<dbReference type="PROSITE" id="PS51635">
    <property type="entry name" value="PNPLA"/>
    <property type="match status" value="1"/>
</dbReference>
<evidence type="ECO:0000313" key="4">
    <source>
        <dbReference type="EMBL" id="ADU51407.1"/>
    </source>
</evidence>
<dbReference type="InterPro" id="IPR016035">
    <property type="entry name" value="Acyl_Trfase/lysoPLipase"/>
</dbReference>
<accession>E6SLV8</accession>
<sequence>MNADAVLSGGGVRVIALVGALEVAEERGYRWVNLGGTSGGAIVAALRAAGYTPAEMRRLLETTDFGRFRDRDALDRIPLAGTLLSLLLENGIYEGRALEAWVEDLLARKGVRVFRDLELPPALAGDDPRFRYRLQVVAADVTRRRMLVLPRDLPEYGIEPGDFPVARAVRMSAALPYFYEPVPLVYHTPQGPATSLVVDGGLVANFPVWLFDVEGAPPWPTFGFRLADPVDQAVPFDGPAGYLTALVSTALEAREELANAHTAARTVAVPTLGVRTTDFDLDPAMRRRLYQAGREAAARFFRQWDFGRYKQAFRGQAGPLAV</sequence>
<reference evidence="4 5" key="1">
    <citation type="journal article" date="2010" name="Stand. Genomic Sci.">
        <title>Complete genome sequence of Thermaerobacter marianensis type strain (7p75a).</title>
        <authorList>
            <person name="Han C."/>
            <person name="Gu W."/>
            <person name="Zhang X."/>
            <person name="Lapidus A."/>
            <person name="Nolan M."/>
            <person name="Copeland A."/>
            <person name="Lucas S."/>
            <person name="Del Rio T.G."/>
            <person name="Tice H."/>
            <person name="Cheng J.F."/>
            <person name="Tapia R."/>
            <person name="Goodwin L."/>
            <person name="Pitluck S."/>
            <person name="Pagani I."/>
            <person name="Ivanova N."/>
            <person name="Mavromatis K."/>
            <person name="Mikhailova N."/>
            <person name="Pati A."/>
            <person name="Chen A."/>
            <person name="Palaniappan K."/>
            <person name="Land M."/>
            <person name="Hauser L."/>
            <person name="Chang Y.J."/>
            <person name="Jeffries C.D."/>
            <person name="Schneider S."/>
            <person name="Rohde M."/>
            <person name="Goker M."/>
            <person name="Pukall R."/>
            <person name="Woyke T."/>
            <person name="Bristow J."/>
            <person name="Eisen J.A."/>
            <person name="Markowitz V."/>
            <person name="Hugenholtz P."/>
            <person name="Kyrpides N.C."/>
            <person name="Klenk H.P."/>
            <person name="Detter J.C."/>
        </authorList>
    </citation>
    <scope>NUCLEOTIDE SEQUENCE [LARGE SCALE GENOMIC DNA]</scope>
    <source>
        <strain evidence="5">ATCC 700841 / DSM 12885 / JCM 10246 / 7p75a</strain>
    </source>
</reference>
<dbReference type="eggNOG" id="COG1752">
    <property type="taxonomic scope" value="Bacteria"/>
</dbReference>
<dbReference type="CDD" id="cd07207">
    <property type="entry name" value="Pat_ExoU_VipD_like"/>
    <property type="match status" value="1"/>
</dbReference>
<protein>
    <submittedName>
        <fullName evidence="4">Patatin</fullName>
    </submittedName>
</protein>
<dbReference type="InterPro" id="IPR052580">
    <property type="entry name" value="Lipid_Hydrolase"/>
</dbReference>
<evidence type="ECO:0000313" key="5">
    <source>
        <dbReference type="Proteomes" id="UP000008915"/>
    </source>
</evidence>
<feature type="short sequence motif" description="GXSXG" evidence="2">
    <location>
        <begin position="36"/>
        <end position="40"/>
    </location>
</feature>
<dbReference type="EMBL" id="CP002344">
    <property type="protein sequence ID" value="ADU51407.1"/>
    <property type="molecule type" value="Genomic_DNA"/>
</dbReference>
<proteinExistence type="predicted"/>
<reference evidence="5" key="2">
    <citation type="journal article" date="2010" name="Stand. Genomic Sci.">
        <title>Complete genome sequence of Thermaerobacter marianensis type strain (7p75aT).</title>
        <authorList>
            <person name="Han C."/>
            <person name="Gu W."/>
            <person name="Zhang X."/>
            <person name="Lapidus A."/>
            <person name="Nolan M."/>
            <person name="Copeland A."/>
            <person name="Lucas S."/>
            <person name="Glavina Del Rio T."/>
            <person name="Tice H."/>
            <person name="Cheng J."/>
            <person name="Tapia R."/>
            <person name="Goodwin L."/>
            <person name="Pitluck S."/>
            <person name="Pagani I."/>
            <person name="Ivanova N."/>
            <person name="Mavromatis K."/>
            <person name="Mikhailova N."/>
            <person name="Pati A."/>
            <person name="Chen A."/>
            <person name="Palaniappan K."/>
            <person name="Land M."/>
            <person name="Hauser L."/>
            <person name="Chang Y."/>
            <person name="Jeffries C."/>
            <person name="Schneider S."/>
            <person name="Rohde M."/>
            <person name="Goker M."/>
            <person name="Pukall R."/>
            <person name="Woyke T."/>
            <person name="Bristow J."/>
            <person name="Eisen J."/>
            <person name="Markowitz V."/>
            <person name="Hugenholtz P."/>
            <person name="Kyrpides N."/>
            <person name="Klenk H."/>
            <person name="Detter J."/>
        </authorList>
    </citation>
    <scope>NUCLEOTIDE SEQUENCE [LARGE SCALE GENOMIC DNA]</scope>
    <source>
        <strain evidence="5">ATCC 700841 / DSM 12885 / JCM 10246 / 7p75a</strain>
    </source>
</reference>
<dbReference type="GO" id="GO:0016787">
    <property type="term" value="F:hydrolase activity"/>
    <property type="evidence" value="ECO:0007669"/>
    <property type="project" value="UniProtKB-UniRule"/>
</dbReference>
<name>E6SLV8_THEM7</name>
<feature type="active site" description="Nucleophile" evidence="2">
    <location>
        <position position="38"/>
    </location>
</feature>
<dbReference type="Proteomes" id="UP000008915">
    <property type="component" value="Chromosome"/>
</dbReference>
<dbReference type="GO" id="GO:0016042">
    <property type="term" value="P:lipid catabolic process"/>
    <property type="evidence" value="ECO:0007669"/>
    <property type="project" value="UniProtKB-UniRule"/>
</dbReference>
<organism evidence="4 5">
    <name type="scientific">Thermaerobacter marianensis (strain ATCC 700841 / DSM 12885 / JCM 10246 / 7p75a)</name>
    <dbReference type="NCBI Taxonomy" id="644966"/>
    <lineage>
        <taxon>Bacteria</taxon>
        <taxon>Bacillati</taxon>
        <taxon>Bacillota</taxon>
        <taxon>Clostridia</taxon>
        <taxon>Eubacteriales</taxon>
        <taxon>Clostridiales Family XVII. Incertae Sedis</taxon>
        <taxon>Thermaerobacter</taxon>
    </lineage>
</organism>
<keyword evidence="2" id="KW-0378">Hydrolase</keyword>
<dbReference type="InterPro" id="IPR002641">
    <property type="entry name" value="PNPLA_dom"/>
</dbReference>
<comment type="caution">
    <text evidence="2">Lacks conserved residue(s) required for the propagation of feature annotation.</text>
</comment>
<keyword evidence="2" id="KW-0442">Lipid degradation</keyword>
<gene>
    <name evidence="4" type="ordered locus">Tmar_1294</name>
</gene>
<dbReference type="Pfam" id="PF01734">
    <property type="entry name" value="Patatin"/>
    <property type="match status" value="1"/>
</dbReference>
<dbReference type="OrthoDB" id="9770965at2"/>
<dbReference type="Gene3D" id="3.40.1090.10">
    <property type="entry name" value="Cytosolic phospholipase A2 catalytic domain"/>
    <property type="match status" value="2"/>
</dbReference>
<dbReference type="KEGG" id="tmr:Tmar_1294"/>
<feature type="short sequence motif" description="DGA/G" evidence="2">
    <location>
        <begin position="199"/>
        <end position="201"/>
    </location>
</feature>
<feature type="active site" description="Proton acceptor" evidence="2">
    <location>
        <position position="199"/>
    </location>
</feature>
<dbReference type="AlphaFoldDB" id="E6SLV8"/>